<keyword evidence="5 10" id="KW-0547">Nucleotide-binding</keyword>
<feature type="transmembrane region" description="Helical" evidence="10">
    <location>
        <begin position="844"/>
        <end position="863"/>
    </location>
</feature>
<dbReference type="InterPro" id="IPR004014">
    <property type="entry name" value="ATPase_P-typ_cation-transptr_N"/>
</dbReference>
<evidence type="ECO:0000256" key="8">
    <source>
        <dbReference type="ARBA" id="ARBA00022989"/>
    </source>
</evidence>
<comment type="subcellular location">
    <subcellularLocation>
        <location evidence="10">Cell membrane</location>
        <topology evidence="10">Multi-pass membrane protein</topology>
    </subcellularLocation>
    <subcellularLocation>
        <location evidence="2">Membrane</location>
        <topology evidence="2">Multi-pass membrane protein</topology>
    </subcellularLocation>
</comment>
<comment type="caution">
    <text evidence="13">The sequence shown here is derived from an EMBL/GenBank/DDBJ whole genome shotgun (WGS) entry which is preliminary data.</text>
</comment>
<feature type="transmembrane region" description="Helical" evidence="10">
    <location>
        <begin position="415"/>
        <end position="436"/>
    </location>
</feature>
<evidence type="ECO:0000256" key="1">
    <source>
        <dbReference type="ARBA" id="ARBA00003417"/>
    </source>
</evidence>
<keyword evidence="14" id="KW-1185">Reference proteome</keyword>
<dbReference type="FunFam" id="3.40.1110.10:FF:000005">
    <property type="entry name" value="Plasma membrane ATPase"/>
    <property type="match status" value="1"/>
</dbReference>
<feature type="compositionally biased region" description="Basic and acidic residues" evidence="11">
    <location>
        <begin position="34"/>
        <end position="47"/>
    </location>
</feature>
<dbReference type="PRINTS" id="PR00120">
    <property type="entry name" value="HATPASE"/>
</dbReference>
<keyword evidence="6 10" id="KW-0067">ATP-binding</keyword>
<dbReference type="EC" id="7.1.2.1" evidence="10"/>
<feature type="compositionally biased region" description="Basic and acidic residues" evidence="11">
    <location>
        <begin position="69"/>
        <end position="84"/>
    </location>
</feature>
<evidence type="ECO:0000256" key="7">
    <source>
        <dbReference type="ARBA" id="ARBA00022967"/>
    </source>
</evidence>
<dbReference type="InterPro" id="IPR006534">
    <property type="entry name" value="P-type_ATPase_IIIA"/>
</dbReference>
<keyword evidence="8 10" id="KW-1133">Transmembrane helix</keyword>
<comment type="catalytic activity">
    <reaction evidence="10">
        <text>ATP + H2O + H(+)(in) = ADP + phosphate + 2 H(+)(out)</text>
        <dbReference type="Rhea" id="RHEA:20852"/>
        <dbReference type="ChEBI" id="CHEBI:15377"/>
        <dbReference type="ChEBI" id="CHEBI:15378"/>
        <dbReference type="ChEBI" id="CHEBI:30616"/>
        <dbReference type="ChEBI" id="CHEBI:43474"/>
        <dbReference type="ChEBI" id="CHEBI:456216"/>
        <dbReference type="EC" id="7.1.2.1"/>
    </reaction>
</comment>
<dbReference type="SUPFAM" id="SSF81665">
    <property type="entry name" value="Calcium ATPase, transmembrane domain M"/>
    <property type="match status" value="1"/>
</dbReference>
<dbReference type="Gene3D" id="3.40.1110.10">
    <property type="entry name" value="Calcium-transporting ATPase, cytoplasmic domain N"/>
    <property type="match status" value="1"/>
</dbReference>
<evidence type="ECO:0000256" key="9">
    <source>
        <dbReference type="ARBA" id="ARBA00023136"/>
    </source>
</evidence>
<feature type="region of interest" description="Disordered" evidence="11">
    <location>
        <begin position="1058"/>
        <end position="1135"/>
    </location>
</feature>
<dbReference type="GO" id="GO:0120029">
    <property type="term" value="P:proton export across plasma membrane"/>
    <property type="evidence" value="ECO:0007669"/>
    <property type="project" value="UniProtKB-UniRule"/>
</dbReference>
<dbReference type="InterPro" id="IPR036412">
    <property type="entry name" value="HAD-like_sf"/>
</dbReference>
<dbReference type="GO" id="GO:0008553">
    <property type="term" value="F:P-type proton-exporting transporter activity"/>
    <property type="evidence" value="ECO:0007669"/>
    <property type="project" value="UniProtKB-UniRule"/>
</dbReference>
<gene>
    <name evidence="13" type="ORF">HDU87_003943</name>
</gene>
<dbReference type="PANTHER" id="PTHR42861">
    <property type="entry name" value="CALCIUM-TRANSPORTING ATPASE"/>
    <property type="match status" value="1"/>
</dbReference>
<evidence type="ECO:0000313" key="14">
    <source>
        <dbReference type="Proteomes" id="UP001212152"/>
    </source>
</evidence>
<feature type="transmembrane region" description="Helical" evidence="10">
    <location>
        <begin position="456"/>
        <end position="485"/>
    </location>
</feature>
<feature type="compositionally biased region" description="Basic and acidic residues" evidence="11">
    <location>
        <begin position="1094"/>
        <end position="1123"/>
    </location>
</feature>
<feature type="compositionally biased region" description="Basic and acidic residues" evidence="11">
    <location>
        <begin position="1065"/>
        <end position="1085"/>
    </location>
</feature>
<keyword evidence="10" id="KW-0460">Magnesium</keyword>
<dbReference type="SUPFAM" id="SSF81653">
    <property type="entry name" value="Calcium ATPase, transduction domain A"/>
    <property type="match status" value="2"/>
</dbReference>
<dbReference type="GO" id="GO:0005524">
    <property type="term" value="F:ATP binding"/>
    <property type="evidence" value="ECO:0007669"/>
    <property type="project" value="UniProtKB-UniRule"/>
</dbReference>
<evidence type="ECO:0000256" key="3">
    <source>
        <dbReference type="ARBA" id="ARBA00008804"/>
    </source>
</evidence>
<dbReference type="FunFam" id="3.40.50.1000:FF:000008">
    <property type="entry name" value="Plasma membrane ATPase"/>
    <property type="match status" value="1"/>
</dbReference>
<evidence type="ECO:0000256" key="4">
    <source>
        <dbReference type="ARBA" id="ARBA00022692"/>
    </source>
</evidence>
<feature type="transmembrane region" description="Helical" evidence="10">
    <location>
        <begin position="951"/>
        <end position="973"/>
    </location>
</feature>
<evidence type="ECO:0000256" key="11">
    <source>
        <dbReference type="SAM" id="MobiDB-lite"/>
    </source>
</evidence>
<keyword evidence="9 10" id="KW-0472">Membrane</keyword>
<dbReference type="PRINTS" id="PR00119">
    <property type="entry name" value="CATATPASE"/>
</dbReference>
<reference evidence="13" key="1">
    <citation type="submission" date="2020-05" db="EMBL/GenBank/DDBJ databases">
        <title>Phylogenomic resolution of chytrid fungi.</title>
        <authorList>
            <person name="Stajich J.E."/>
            <person name="Amses K."/>
            <person name="Simmons R."/>
            <person name="Seto K."/>
            <person name="Myers J."/>
            <person name="Bonds A."/>
            <person name="Quandt C.A."/>
            <person name="Barry K."/>
            <person name="Liu P."/>
            <person name="Grigoriev I."/>
            <person name="Longcore J.E."/>
            <person name="James T.Y."/>
        </authorList>
    </citation>
    <scope>NUCLEOTIDE SEQUENCE</scope>
    <source>
        <strain evidence="13">JEL0379</strain>
    </source>
</reference>
<dbReference type="Gene3D" id="1.20.1110.10">
    <property type="entry name" value="Calcium-transporting ATPase, transmembrane domain"/>
    <property type="match status" value="2"/>
</dbReference>
<keyword evidence="7 10" id="KW-1278">Translocase</keyword>
<dbReference type="SUPFAM" id="SSF56784">
    <property type="entry name" value="HAD-like"/>
    <property type="match status" value="1"/>
</dbReference>
<accession>A0AAD5XUE3</accession>
<feature type="domain" description="Cation-transporting P-type ATPase N-terminal" evidence="12">
    <location>
        <begin position="133"/>
        <end position="202"/>
    </location>
</feature>
<dbReference type="SFLD" id="SFLDF00027">
    <property type="entry name" value="p-type_atpase"/>
    <property type="match status" value="1"/>
</dbReference>
<dbReference type="PROSITE" id="PS00154">
    <property type="entry name" value="ATPASE_E1_E2"/>
    <property type="match status" value="1"/>
</dbReference>
<dbReference type="InterPro" id="IPR023214">
    <property type="entry name" value="HAD_sf"/>
</dbReference>
<feature type="compositionally biased region" description="Polar residues" evidence="11">
    <location>
        <begin position="1126"/>
        <end position="1135"/>
    </location>
</feature>
<feature type="region of interest" description="Disordered" evidence="11">
    <location>
        <begin position="285"/>
        <end position="328"/>
    </location>
</feature>
<dbReference type="Pfam" id="PF00122">
    <property type="entry name" value="E1-E2_ATPase"/>
    <property type="match status" value="2"/>
</dbReference>
<dbReference type="InterPro" id="IPR001757">
    <property type="entry name" value="P_typ_ATPase"/>
</dbReference>
<dbReference type="Gene3D" id="3.40.50.1000">
    <property type="entry name" value="HAD superfamily/HAD-like"/>
    <property type="match status" value="1"/>
</dbReference>
<keyword evidence="10" id="KW-0813">Transport</keyword>
<dbReference type="InterPro" id="IPR023298">
    <property type="entry name" value="ATPase_P-typ_TM_dom_sf"/>
</dbReference>
<dbReference type="NCBIfam" id="TIGR01647">
    <property type="entry name" value="ATPase-IIIA_H"/>
    <property type="match status" value="1"/>
</dbReference>
<dbReference type="SFLD" id="SFLDG00002">
    <property type="entry name" value="C1.7:_P-type_atpase_like"/>
    <property type="match status" value="1"/>
</dbReference>
<feature type="transmembrane region" description="Helical" evidence="10">
    <location>
        <begin position="993"/>
        <end position="1014"/>
    </location>
</feature>
<dbReference type="GO" id="GO:0005886">
    <property type="term" value="C:plasma membrane"/>
    <property type="evidence" value="ECO:0007669"/>
    <property type="project" value="UniProtKB-SubCell"/>
</dbReference>
<feature type="transmembrane region" description="Helical" evidence="10">
    <location>
        <begin position="875"/>
        <end position="898"/>
    </location>
</feature>
<feature type="compositionally biased region" description="Basic and acidic residues" evidence="11">
    <location>
        <begin position="299"/>
        <end position="325"/>
    </location>
</feature>
<dbReference type="InterPro" id="IPR059000">
    <property type="entry name" value="ATPase_P-type_domA"/>
</dbReference>
<dbReference type="Gene3D" id="2.70.150.10">
    <property type="entry name" value="Calcium-transporting ATPase, cytoplasmic transduction domain A"/>
    <property type="match status" value="2"/>
</dbReference>
<dbReference type="GO" id="GO:0016887">
    <property type="term" value="F:ATP hydrolysis activity"/>
    <property type="evidence" value="ECO:0007669"/>
    <property type="project" value="InterPro"/>
</dbReference>
<evidence type="ECO:0000256" key="5">
    <source>
        <dbReference type="ARBA" id="ARBA00022741"/>
    </source>
</evidence>
<comment type="function">
    <text evidence="1">The plasma membrane ATPase of plants and fungi is a hydrogen ion pump. The proton gradient it generates drives the active transport of nutrients by H(+)-symport. The resulting external acidification and/or internal alkinization may mediate growth responses.</text>
</comment>
<keyword evidence="10" id="KW-0375">Hydrogen ion transport</keyword>
<comment type="similarity">
    <text evidence="3 10">Belongs to the cation transport ATPase (P-type) (TC 3.A.3) family. Type IIIA subfamily.</text>
</comment>
<name>A0AAD5XUE3_9FUNG</name>
<evidence type="ECO:0000259" key="12">
    <source>
        <dbReference type="SMART" id="SM00831"/>
    </source>
</evidence>
<dbReference type="AlphaFoldDB" id="A0AAD5XUE3"/>
<keyword evidence="10" id="KW-0406">Ion transport</keyword>
<feature type="transmembrane region" description="Helical" evidence="10">
    <location>
        <begin position="817"/>
        <end position="838"/>
    </location>
</feature>
<dbReference type="InterPro" id="IPR018303">
    <property type="entry name" value="ATPase_P-typ_P_site"/>
</dbReference>
<dbReference type="NCBIfam" id="TIGR01494">
    <property type="entry name" value="ATPase_P-type"/>
    <property type="match status" value="2"/>
</dbReference>
<evidence type="ECO:0000313" key="13">
    <source>
        <dbReference type="EMBL" id="KAJ3184542.1"/>
    </source>
</evidence>
<feature type="compositionally biased region" description="Polar residues" evidence="11">
    <location>
        <begin position="23"/>
        <end position="33"/>
    </location>
</feature>
<dbReference type="InterPro" id="IPR044492">
    <property type="entry name" value="P_typ_ATPase_HD_dom"/>
</dbReference>
<evidence type="ECO:0000256" key="2">
    <source>
        <dbReference type="ARBA" id="ARBA00004141"/>
    </source>
</evidence>
<comment type="caution">
    <text evidence="10">Lacks conserved residue(s) required for the propagation of feature annotation.</text>
</comment>
<dbReference type="EMBL" id="JADGJQ010000003">
    <property type="protein sequence ID" value="KAJ3184542.1"/>
    <property type="molecule type" value="Genomic_DNA"/>
</dbReference>
<keyword evidence="4 10" id="KW-0812">Transmembrane</keyword>
<feature type="region of interest" description="Disordered" evidence="11">
    <location>
        <begin position="1"/>
        <end position="84"/>
    </location>
</feature>
<protein>
    <recommendedName>
        <fullName evidence="10">Plasma membrane ATPase</fullName>
        <ecNumber evidence="10">7.1.2.1</ecNumber>
    </recommendedName>
</protein>
<sequence>MAAPAKPSYEVHIPIDDEPAAVNPNTPRGNSGDDTTRRGNSGDDTTRRGNSGDNTTRDAKPARTSTGATDRKQSQGGEKKKYRGDEYQALLEFVHDEEEKEKHKDEDTEEVEDQEFTRLWYMPWKKIPVDSGKEKAVPPDWLDTDITKGLSDGDIESRRKDHGYNELTSPTENQFLKFVSYFRGSILYVMEIAVILSAGLQDWIDFGVIIAILLMNAAVGWYQEKSAGDIVAQLKAGIAMKATVVRNGTEQEIEARELVIGDVIVLKEGKTIPADAKIVADYKTKEAPKTSAQTPTKAAKTDDKRADAAVDSKVEPKKSGDKNEQEGSLDTVADHHHHADKDADDKGPSILSVDQSAITGESLAADKYAGEIAYYTCGVKRGEVYAVVCSSAKQSFVGKTAMLVMNSNEKGHFQIVLGEIGNALLVLVIFFIFAVWVDGFFRGTGIATPKENSLLVYALVFFIIGVPVGLPCVTTTTMAVGAAYLARRKCIVQKLTAIESLAGVDMLCTDKTGTLTANKLSLNEPFLMKNVDPDWFMTVAVLASSHNIEALDPIDKVTILALKNYPKAQENLKSGWKTIKFTPFDPTSKRITSEVSKDGKKFVCAKGAPKALLKLKEFAPNVVVDYNQKTQEFARKGFRSLGVAVKEDGKDWELLGIMAMSDPPRGDTAATIAEAQTLGIRIKMLTGDAVAIGKELARQLHLGTNIFDSEKLLGGTEKGSEIMDFIEAADGFAEVKPEDKHTVVSVLQQRGHLVAMTGDGVNDAPSLKKADCGIAVEGASDAARSAAAVVFLDEGLKSIITSIKVARQIFHRMKSYILYRIALCIHLEIYLLLSILILNETIRVDLIVFLAIFADVATIAIAYDRAPFAQAPVEWQLPKVWVISTVIGLLLAAGTWIVRGTLLLNDNTGIIANHGSVQEILFLEVALTESWVIFITRLNQGKGEVFVWPSWQLVGAVLGVDILATLFCAFGWISGSGYPEDDSFSGRTDIVTIVRVWLFSFGVTVVIAFFSYLLNKWSWLDRLGAKTRSKKNRKMEDFLHSLSQLTIIHEQADGRESFKFAPAEGSKDTRSADRSTKKDDDKDSGSEDDESDKSDDASEKESSVRRRRRPTEGNERKSLRAADKLTNASNNVSTA</sequence>
<dbReference type="Pfam" id="PF00702">
    <property type="entry name" value="Hydrolase"/>
    <property type="match status" value="1"/>
</dbReference>
<evidence type="ECO:0000256" key="6">
    <source>
        <dbReference type="ARBA" id="ARBA00022840"/>
    </source>
</evidence>
<organism evidence="13 14">
    <name type="scientific">Geranomyces variabilis</name>
    <dbReference type="NCBI Taxonomy" id="109894"/>
    <lineage>
        <taxon>Eukaryota</taxon>
        <taxon>Fungi</taxon>
        <taxon>Fungi incertae sedis</taxon>
        <taxon>Chytridiomycota</taxon>
        <taxon>Chytridiomycota incertae sedis</taxon>
        <taxon>Chytridiomycetes</taxon>
        <taxon>Spizellomycetales</taxon>
        <taxon>Powellomycetaceae</taxon>
        <taxon>Geranomyces</taxon>
    </lineage>
</organism>
<evidence type="ECO:0000256" key="10">
    <source>
        <dbReference type="RuleBase" id="RU362083"/>
    </source>
</evidence>
<dbReference type="Proteomes" id="UP001212152">
    <property type="component" value="Unassembled WGS sequence"/>
</dbReference>
<dbReference type="InterPro" id="IPR008250">
    <property type="entry name" value="ATPase_P-typ_transduc_dom_A_sf"/>
</dbReference>
<dbReference type="SMART" id="SM00831">
    <property type="entry name" value="Cation_ATPase_N"/>
    <property type="match status" value="1"/>
</dbReference>
<proteinExistence type="inferred from homology"/>
<dbReference type="SFLD" id="SFLDS00003">
    <property type="entry name" value="Haloacid_Dehalogenase"/>
    <property type="match status" value="1"/>
</dbReference>
<dbReference type="Pfam" id="PF00690">
    <property type="entry name" value="Cation_ATPase_N"/>
    <property type="match status" value="1"/>
</dbReference>
<dbReference type="InterPro" id="IPR023299">
    <property type="entry name" value="ATPase_P-typ_cyto_dom_N"/>
</dbReference>